<reference evidence="3" key="1">
    <citation type="submission" date="2018-11" db="EMBL/GenBank/DDBJ databases">
        <authorList>
            <consortium name="Pathogen Informatics"/>
        </authorList>
    </citation>
    <scope>NUCLEOTIDE SEQUENCE</scope>
</reference>
<dbReference type="InterPro" id="IPR036770">
    <property type="entry name" value="Ankyrin_rpt-contain_sf"/>
</dbReference>
<evidence type="ECO:0000313" key="3">
    <source>
        <dbReference type="EMBL" id="VEL38825.1"/>
    </source>
</evidence>
<dbReference type="InterPro" id="IPR047184">
    <property type="entry name" value="KANK1-4"/>
</dbReference>
<comment type="caution">
    <text evidence="3">The sequence shown here is derived from an EMBL/GenBank/DDBJ whole genome shotgun (WGS) entry which is preliminary data.</text>
</comment>
<keyword evidence="4" id="KW-1185">Reference proteome</keyword>
<dbReference type="SMART" id="SM00248">
    <property type="entry name" value="ANK"/>
    <property type="match status" value="2"/>
</dbReference>
<dbReference type="SUPFAM" id="SSF48403">
    <property type="entry name" value="Ankyrin repeat"/>
    <property type="match status" value="1"/>
</dbReference>
<dbReference type="GO" id="GO:0030837">
    <property type="term" value="P:negative regulation of actin filament polymerization"/>
    <property type="evidence" value="ECO:0007669"/>
    <property type="project" value="InterPro"/>
</dbReference>
<dbReference type="Proteomes" id="UP000784294">
    <property type="component" value="Unassembled WGS sequence"/>
</dbReference>
<accession>A0A3S5C6M3</accession>
<dbReference type="InterPro" id="IPR002110">
    <property type="entry name" value="Ankyrin_rpt"/>
</dbReference>
<sequence length="106" mass="11497">MRSRTPARQTALMLAARHGAAQIVALLLACRANVNLQDASGNTALMCAAEHGHTQVACHLLARPELDLTLRDNDGKDPMEVAKSAKQDAIVELIRQRIEHGHISDL</sequence>
<feature type="signal peptide" evidence="2">
    <location>
        <begin position="1"/>
        <end position="21"/>
    </location>
</feature>
<dbReference type="Pfam" id="PF12796">
    <property type="entry name" value="Ank_2"/>
    <property type="match status" value="1"/>
</dbReference>
<proteinExistence type="predicted"/>
<dbReference type="PANTHER" id="PTHR24168">
    <property type="entry name" value="KN MOTIF AND ANKYRIN REPEAT DOMAIN-CONTAINING"/>
    <property type="match status" value="1"/>
</dbReference>
<evidence type="ECO:0000256" key="1">
    <source>
        <dbReference type="PROSITE-ProRule" id="PRU00023"/>
    </source>
</evidence>
<feature type="repeat" description="ANK" evidence="1">
    <location>
        <begin position="7"/>
        <end position="39"/>
    </location>
</feature>
<protein>
    <submittedName>
        <fullName evidence="3">Uncharacterized protein</fullName>
    </submittedName>
</protein>
<feature type="chain" id="PRO_5018690765" evidence="2">
    <location>
        <begin position="22"/>
        <end position="106"/>
    </location>
</feature>
<name>A0A3S5C6M3_9PLAT</name>
<keyword evidence="2" id="KW-0732">Signal</keyword>
<dbReference type="PANTHER" id="PTHR24168:SF24">
    <property type="entry name" value="KN MOTIF AND ANKYRIN REPEAT DOMAIN-CONTAINING PROTEIN 4"/>
    <property type="match status" value="1"/>
</dbReference>
<dbReference type="PROSITE" id="PS50297">
    <property type="entry name" value="ANK_REP_REGION"/>
    <property type="match status" value="1"/>
</dbReference>
<dbReference type="PROSITE" id="PS50088">
    <property type="entry name" value="ANK_REPEAT"/>
    <property type="match status" value="1"/>
</dbReference>
<dbReference type="OrthoDB" id="5406014at2759"/>
<keyword evidence="1" id="KW-0040">ANK repeat</keyword>
<dbReference type="EMBL" id="CAAALY010259128">
    <property type="protein sequence ID" value="VEL38825.1"/>
    <property type="molecule type" value="Genomic_DNA"/>
</dbReference>
<organism evidence="3 4">
    <name type="scientific">Protopolystoma xenopodis</name>
    <dbReference type="NCBI Taxonomy" id="117903"/>
    <lineage>
        <taxon>Eukaryota</taxon>
        <taxon>Metazoa</taxon>
        <taxon>Spiralia</taxon>
        <taxon>Lophotrochozoa</taxon>
        <taxon>Platyhelminthes</taxon>
        <taxon>Monogenea</taxon>
        <taxon>Polyopisthocotylea</taxon>
        <taxon>Polystomatidea</taxon>
        <taxon>Polystomatidae</taxon>
        <taxon>Protopolystoma</taxon>
    </lineage>
</organism>
<gene>
    <name evidence="3" type="ORF">PXEA_LOCUS32265</name>
</gene>
<dbReference type="GO" id="GO:0005737">
    <property type="term" value="C:cytoplasm"/>
    <property type="evidence" value="ECO:0007669"/>
    <property type="project" value="TreeGrafter"/>
</dbReference>
<evidence type="ECO:0000313" key="4">
    <source>
        <dbReference type="Proteomes" id="UP000784294"/>
    </source>
</evidence>
<dbReference type="GO" id="GO:0005856">
    <property type="term" value="C:cytoskeleton"/>
    <property type="evidence" value="ECO:0007669"/>
    <property type="project" value="TreeGrafter"/>
</dbReference>
<dbReference type="PROSITE" id="PS51257">
    <property type="entry name" value="PROKAR_LIPOPROTEIN"/>
    <property type="match status" value="1"/>
</dbReference>
<dbReference type="AlphaFoldDB" id="A0A3S5C6M3"/>
<dbReference type="Gene3D" id="1.25.40.20">
    <property type="entry name" value="Ankyrin repeat-containing domain"/>
    <property type="match status" value="1"/>
</dbReference>
<evidence type="ECO:0000256" key="2">
    <source>
        <dbReference type="SAM" id="SignalP"/>
    </source>
</evidence>